<sequence length="103" mass="12143">MKQNVQMIVQYEVKNTLFSQYQEVMSNVINRLPYYDAAEINISHYNADSYKIIESFILPTESHYFALKKLRKSKKHNVFGRLDPFISGGLAKMDCWALKKQLY</sequence>
<evidence type="ECO:0000313" key="2">
    <source>
        <dbReference type="Proteomes" id="UP000318667"/>
    </source>
</evidence>
<dbReference type="AlphaFoldDB" id="A0A562JXG4"/>
<dbReference type="GeneID" id="65403296"/>
<protein>
    <submittedName>
        <fullName evidence="1">Uncharacterized protein</fullName>
    </submittedName>
</protein>
<reference evidence="1 2" key="1">
    <citation type="journal article" date="2015" name="Stand. Genomic Sci.">
        <title>Genomic Encyclopedia of Bacterial and Archaeal Type Strains, Phase III: the genomes of soil and plant-associated and newly described type strains.</title>
        <authorList>
            <person name="Whitman W.B."/>
            <person name="Woyke T."/>
            <person name="Klenk H.P."/>
            <person name="Zhou Y."/>
            <person name="Lilburn T.G."/>
            <person name="Beck B.J."/>
            <person name="De Vos P."/>
            <person name="Vandamme P."/>
            <person name="Eisen J.A."/>
            <person name="Garrity G."/>
            <person name="Hugenholtz P."/>
            <person name="Kyrpides N.C."/>
        </authorList>
    </citation>
    <scope>NUCLEOTIDE SEQUENCE [LARGE SCALE GENOMIC DNA]</scope>
    <source>
        <strain evidence="1 2">CGMCC 1.10115</strain>
    </source>
</reference>
<dbReference type="RefSeq" id="WP_144542314.1">
    <property type="nucleotide sequence ID" value="NZ_CBCSDC010000001.1"/>
</dbReference>
<organism evidence="1 2">
    <name type="scientific">Cytobacillus oceanisediminis</name>
    <dbReference type="NCBI Taxonomy" id="665099"/>
    <lineage>
        <taxon>Bacteria</taxon>
        <taxon>Bacillati</taxon>
        <taxon>Bacillota</taxon>
        <taxon>Bacilli</taxon>
        <taxon>Bacillales</taxon>
        <taxon>Bacillaceae</taxon>
        <taxon>Cytobacillus</taxon>
    </lineage>
</organism>
<gene>
    <name evidence="1" type="ORF">IQ19_02097</name>
</gene>
<evidence type="ECO:0000313" key="1">
    <source>
        <dbReference type="EMBL" id="TWH87849.1"/>
    </source>
</evidence>
<accession>A0A562JXG4</accession>
<keyword evidence="2" id="KW-1185">Reference proteome</keyword>
<dbReference type="Proteomes" id="UP000318667">
    <property type="component" value="Unassembled WGS sequence"/>
</dbReference>
<proteinExistence type="predicted"/>
<dbReference type="OrthoDB" id="2967153at2"/>
<comment type="caution">
    <text evidence="1">The sequence shown here is derived from an EMBL/GenBank/DDBJ whole genome shotgun (WGS) entry which is preliminary data.</text>
</comment>
<name>A0A562JXG4_9BACI</name>
<dbReference type="EMBL" id="VLKI01000004">
    <property type="protein sequence ID" value="TWH87849.1"/>
    <property type="molecule type" value="Genomic_DNA"/>
</dbReference>